<dbReference type="InterPro" id="IPR020904">
    <property type="entry name" value="Sc_DH/Rdtase_CS"/>
</dbReference>
<dbReference type="InterPro" id="IPR036291">
    <property type="entry name" value="NAD(P)-bd_dom_sf"/>
</dbReference>
<evidence type="ECO:0000256" key="2">
    <source>
        <dbReference type="ARBA" id="ARBA00023002"/>
    </source>
</evidence>
<evidence type="ECO:0000313" key="5">
    <source>
        <dbReference type="Proteomes" id="UP000282957"/>
    </source>
</evidence>
<dbReference type="CDD" id="cd05233">
    <property type="entry name" value="SDR_c"/>
    <property type="match status" value="1"/>
</dbReference>
<dbReference type="PROSITE" id="PS00061">
    <property type="entry name" value="ADH_SHORT"/>
    <property type="match status" value="1"/>
</dbReference>
<comment type="caution">
    <text evidence="4">The sequence shown here is derived from an EMBL/GenBank/DDBJ whole genome shotgun (WGS) entry which is preliminary data.</text>
</comment>
<dbReference type="Pfam" id="PF13561">
    <property type="entry name" value="adh_short_C2"/>
    <property type="match status" value="1"/>
</dbReference>
<protein>
    <submittedName>
        <fullName evidence="4">SDR family oxidoreductase</fullName>
    </submittedName>
</protein>
<feature type="domain" description="Ketoreductase" evidence="3">
    <location>
        <begin position="9"/>
        <end position="190"/>
    </location>
</feature>
<dbReference type="InterPro" id="IPR057326">
    <property type="entry name" value="KR_dom"/>
</dbReference>
<name>A0A437MH25_9PROT</name>
<dbReference type="Gene3D" id="3.40.50.720">
    <property type="entry name" value="NAD(P)-binding Rossmann-like Domain"/>
    <property type="match status" value="1"/>
</dbReference>
<dbReference type="PRINTS" id="PR00081">
    <property type="entry name" value="GDHRDH"/>
</dbReference>
<sequence>MTSPRFTGRIAVVTGGASGLGRVTAEGLAAEGARVVLFDRDEAGLAETAAKCPGSITVAGDVTSAADQQRLAEAAAALGPVTLLATAAGTLGPTLGFLDISEEQWDRVFDINVKGTWLSIRYILPLIKAAGGGSIVTFASTAGLIAQPVMPAYAASKAAVTSMVRSLAKGEAPNGIRVNSVCPGSIWTPMLEATFAGAGEERAKREAEFLARHPIGRFGKAEEVGAAVLFLLSDAAGFITGVNLPVDGGRLA</sequence>
<proteinExistence type="inferred from homology"/>
<gene>
    <name evidence="4" type="ORF">EOD42_11150</name>
</gene>
<dbReference type="PANTHER" id="PTHR24321">
    <property type="entry name" value="DEHYDROGENASES, SHORT CHAIN"/>
    <property type="match status" value="1"/>
</dbReference>
<keyword evidence="5" id="KW-1185">Reference proteome</keyword>
<organism evidence="4 5">
    <name type="scientific">Rhodovarius crocodyli</name>
    <dbReference type="NCBI Taxonomy" id="1979269"/>
    <lineage>
        <taxon>Bacteria</taxon>
        <taxon>Pseudomonadati</taxon>
        <taxon>Pseudomonadota</taxon>
        <taxon>Alphaproteobacteria</taxon>
        <taxon>Acetobacterales</taxon>
        <taxon>Roseomonadaceae</taxon>
        <taxon>Rhodovarius</taxon>
    </lineage>
</organism>
<keyword evidence="2" id="KW-0560">Oxidoreductase</keyword>
<evidence type="ECO:0000256" key="1">
    <source>
        <dbReference type="ARBA" id="ARBA00006484"/>
    </source>
</evidence>
<dbReference type="SMART" id="SM00822">
    <property type="entry name" value="PKS_KR"/>
    <property type="match status" value="1"/>
</dbReference>
<comment type="similarity">
    <text evidence="1">Belongs to the short-chain dehydrogenases/reductases (SDR) family.</text>
</comment>
<dbReference type="PANTHER" id="PTHR24321:SF15">
    <property type="entry name" value="OXIDOREDUCTASE UCPA"/>
    <property type="match status" value="1"/>
</dbReference>
<evidence type="ECO:0000313" key="4">
    <source>
        <dbReference type="EMBL" id="RVT96949.1"/>
    </source>
</evidence>
<accession>A0A437MH25</accession>
<evidence type="ECO:0000259" key="3">
    <source>
        <dbReference type="SMART" id="SM00822"/>
    </source>
</evidence>
<dbReference type="Proteomes" id="UP000282957">
    <property type="component" value="Unassembled WGS sequence"/>
</dbReference>
<dbReference type="RefSeq" id="WP_127787596.1">
    <property type="nucleotide sequence ID" value="NZ_SACL01000003.1"/>
</dbReference>
<dbReference type="PRINTS" id="PR00080">
    <property type="entry name" value="SDRFAMILY"/>
</dbReference>
<dbReference type="InterPro" id="IPR002347">
    <property type="entry name" value="SDR_fam"/>
</dbReference>
<dbReference type="OrthoDB" id="7499742at2"/>
<dbReference type="NCBIfam" id="NF005559">
    <property type="entry name" value="PRK07231.1"/>
    <property type="match status" value="1"/>
</dbReference>
<reference evidence="4 5" key="1">
    <citation type="submission" date="2019-01" db="EMBL/GenBank/DDBJ databases">
        <authorList>
            <person name="Chen W.-M."/>
        </authorList>
    </citation>
    <scope>NUCLEOTIDE SEQUENCE [LARGE SCALE GENOMIC DNA]</scope>
    <source>
        <strain evidence="4 5">CCP-6</strain>
    </source>
</reference>
<dbReference type="GO" id="GO:0016491">
    <property type="term" value="F:oxidoreductase activity"/>
    <property type="evidence" value="ECO:0007669"/>
    <property type="project" value="UniProtKB-KW"/>
</dbReference>
<dbReference type="FunFam" id="3.40.50.720:FF:000084">
    <property type="entry name" value="Short-chain dehydrogenase reductase"/>
    <property type="match status" value="1"/>
</dbReference>
<dbReference type="AlphaFoldDB" id="A0A437MH25"/>
<dbReference type="SUPFAM" id="SSF51735">
    <property type="entry name" value="NAD(P)-binding Rossmann-fold domains"/>
    <property type="match status" value="1"/>
</dbReference>
<dbReference type="EMBL" id="SACL01000003">
    <property type="protein sequence ID" value="RVT96949.1"/>
    <property type="molecule type" value="Genomic_DNA"/>
</dbReference>